<proteinExistence type="inferred from homology"/>
<gene>
    <name evidence="11" type="ORF">SeLEV6574_g02254</name>
    <name evidence="10" type="ORF">SeMB42_g06763</name>
</gene>
<dbReference type="InterPro" id="IPR018325">
    <property type="entry name" value="Rad4/PNGase_transGLS-fold"/>
</dbReference>
<protein>
    <recommendedName>
        <fullName evidence="14">Xeroderma pigmentosum group C-complementing protein</fullName>
    </recommendedName>
</protein>
<feature type="domain" description="Rad4 beta-hairpin" evidence="9">
    <location>
        <begin position="694"/>
        <end position="768"/>
    </location>
</feature>
<dbReference type="GO" id="GO:0000111">
    <property type="term" value="C:nucleotide-excision repair factor 2 complex"/>
    <property type="evidence" value="ECO:0007669"/>
    <property type="project" value="TreeGrafter"/>
</dbReference>
<evidence type="ECO:0000256" key="3">
    <source>
        <dbReference type="ARBA" id="ARBA00022763"/>
    </source>
</evidence>
<feature type="compositionally biased region" description="Polar residues" evidence="6">
    <location>
        <begin position="426"/>
        <end position="439"/>
    </location>
</feature>
<dbReference type="Proteomes" id="UP000320475">
    <property type="component" value="Unassembled WGS sequence"/>
</dbReference>
<dbReference type="OrthoDB" id="300780at2759"/>
<evidence type="ECO:0000313" key="12">
    <source>
        <dbReference type="Proteomes" id="UP000317494"/>
    </source>
</evidence>
<accession>A0A507CFY5</accession>
<feature type="region of interest" description="Disordered" evidence="6">
    <location>
        <begin position="295"/>
        <end position="445"/>
    </location>
</feature>
<keyword evidence="3" id="KW-0227">DNA damage</keyword>
<dbReference type="GO" id="GO:0006298">
    <property type="term" value="P:mismatch repair"/>
    <property type="evidence" value="ECO:0007669"/>
    <property type="project" value="TreeGrafter"/>
</dbReference>
<dbReference type="GO" id="GO:0071942">
    <property type="term" value="C:XPC complex"/>
    <property type="evidence" value="ECO:0007669"/>
    <property type="project" value="TreeGrafter"/>
</dbReference>
<dbReference type="Pfam" id="PF03835">
    <property type="entry name" value="Rad4"/>
    <property type="match status" value="1"/>
</dbReference>
<feature type="region of interest" description="Disordered" evidence="6">
    <location>
        <begin position="1"/>
        <end position="84"/>
    </location>
</feature>
<evidence type="ECO:0008006" key="14">
    <source>
        <dbReference type="Google" id="ProtNLM"/>
    </source>
</evidence>
<evidence type="ECO:0000256" key="6">
    <source>
        <dbReference type="SAM" id="MobiDB-lite"/>
    </source>
</evidence>
<reference evidence="12 13" key="1">
    <citation type="journal article" date="2019" name="Sci. Rep.">
        <title>Comparative genomics of chytrid fungi reveal insights into the obligate biotrophic and pathogenic lifestyle of Synchytrium endobioticum.</title>
        <authorList>
            <person name="van de Vossenberg B.T.L.H."/>
            <person name="Warris S."/>
            <person name="Nguyen H.D.T."/>
            <person name="van Gent-Pelzer M.P.E."/>
            <person name="Joly D.L."/>
            <person name="van de Geest H.C."/>
            <person name="Bonants P.J.M."/>
            <person name="Smith D.S."/>
            <person name="Levesque C.A."/>
            <person name="van der Lee T.A.J."/>
        </authorList>
    </citation>
    <scope>NUCLEOTIDE SEQUENCE [LARGE SCALE GENOMIC DNA]</scope>
    <source>
        <strain evidence="11 13">LEV6574</strain>
        <strain evidence="10 12">MB42</strain>
    </source>
</reference>
<feature type="domain" description="Rad4 beta-hairpin" evidence="7">
    <location>
        <begin position="563"/>
        <end position="616"/>
    </location>
</feature>
<dbReference type="PANTHER" id="PTHR12135">
    <property type="entry name" value="DNA REPAIR PROTEIN XP-C / RAD4"/>
    <property type="match status" value="1"/>
</dbReference>
<evidence type="ECO:0000259" key="9">
    <source>
        <dbReference type="SMART" id="SM01032"/>
    </source>
</evidence>
<dbReference type="GO" id="GO:0005737">
    <property type="term" value="C:cytoplasm"/>
    <property type="evidence" value="ECO:0007669"/>
    <property type="project" value="TreeGrafter"/>
</dbReference>
<comment type="caution">
    <text evidence="10">The sequence shown here is derived from an EMBL/GenBank/DDBJ whole genome shotgun (WGS) entry which is preliminary data.</text>
</comment>
<dbReference type="InterPro" id="IPR018326">
    <property type="entry name" value="Rad4_beta-hairpin_dom1"/>
</dbReference>
<evidence type="ECO:0000259" key="7">
    <source>
        <dbReference type="SMART" id="SM01030"/>
    </source>
</evidence>
<evidence type="ECO:0000313" key="11">
    <source>
        <dbReference type="EMBL" id="TPX48074.1"/>
    </source>
</evidence>
<dbReference type="InterPro" id="IPR036985">
    <property type="entry name" value="Transglutaminase-like_sf"/>
</dbReference>
<dbReference type="Pfam" id="PF10404">
    <property type="entry name" value="BHD_2"/>
    <property type="match status" value="1"/>
</dbReference>
<keyword evidence="12" id="KW-1185">Reference proteome</keyword>
<comment type="subcellular location">
    <subcellularLocation>
        <location evidence="1">Nucleus</location>
    </subcellularLocation>
</comment>
<comment type="similarity">
    <text evidence="2">Belongs to the XPC family.</text>
</comment>
<dbReference type="SMART" id="SM01031">
    <property type="entry name" value="BHD_2"/>
    <property type="match status" value="1"/>
</dbReference>
<evidence type="ECO:0000256" key="5">
    <source>
        <dbReference type="ARBA" id="ARBA00023242"/>
    </source>
</evidence>
<keyword evidence="5" id="KW-0539">Nucleus</keyword>
<dbReference type="GO" id="GO:0003697">
    <property type="term" value="F:single-stranded DNA binding"/>
    <property type="evidence" value="ECO:0007669"/>
    <property type="project" value="TreeGrafter"/>
</dbReference>
<evidence type="ECO:0000256" key="1">
    <source>
        <dbReference type="ARBA" id="ARBA00004123"/>
    </source>
</evidence>
<dbReference type="Pfam" id="PF10405">
    <property type="entry name" value="BHD_3"/>
    <property type="match status" value="1"/>
</dbReference>
<dbReference type="FunFam" id="3.30.70.2460:FF:000001">
    <property type="entry name" value="DNA repair protein Rad4 family"/>
    <property type="match status" value="1"/>
</dbReference>
<feature type="compositionally biased region" description="Low complexity" evidence="6">
    <location>
        <begin position="393"/>
        <end position="408"/>
    </location>
</feature>
<organism evidence="10 12">
    <name type="scientific">Synchytrium endobioticum</name>
    <dbReference type="NCBI Taxonomy" id="286115"/>
    <lineage>
        <taxon>Eukaryota</taxon>
        <taxon>Fungi</taxon>
        <taxon>Fungi incertae sedis</taxon>
        <taxon>Chytridiomycota</taxon>
        <taxon>Chytridiomycota incertae sedis</taxon>
        <taxon>Chytridiomycetes</taxon>
        <taxon>Synchytriales</taxon>
        <taxon>Synchytriaceae</taxon>
        <taxon>Synchytrium</taxon>
    </lineage>
</organism>
<dbReference type="EMBL" id="QEAN01000404">
    <property type="protein sequence ID" value="TPX38401.1"/>
    <property type="molecule type" value="Genomic_DNA"/>
</dbReference>
<evidence type="ECO:0000256" key="2">
    <source>
        <dbReference type="ARBA" id="ARBA00009525"/>
    </source>
</evidence>
<dbReference type="Gene3D" id="3.90.260.10">
    <property type="entry name" value="Transglutaminase-like"/>
    <property type="match status" value="1"/>
</dbReference>
<dbReference type="SMART" id="SM01032">
    <property type="entry name" value="BHD_3"/>
    <property type="match status" value="1"/>
</dbReference>
<keyword evidence="4" id="KW-0234">DNA repair</keyword>
<dbReference type="InterPro" id="IPR038765">
    <property type="entry name" value="Papain-like_cys_pep_sf"/>
</dbReference>
<dbReference type="VEuPathDB" id="FungiDB:SeMB42_g06763"/>
<dbReference type="PANTHER" id="PTHR12135:SF0">
    <property type="entry name" value="DNA REPAIR PROTEIN COMPLEMENTING XP-C CELLS"/>
    <property type="match status" value="1"/>
</dbReference>
<feature type="compositionally biased region" description="Basic and acidic residues" evidence="6">
    <location>
        <begin position="43"/>
        <end position="60"/>
    </location>
</feature>
<dbReference type="Gene3D" id="2.20.20.110">
    <property type="entry name" value="Rad4, beta-hairpin domain BHD1"/>
    <property type="match status" value="1"/>
</dbReference>
<dbReference type="InterPro" id="IPR004583">
    <property type="entry name" value="DNA_repair_Rad4"/>
</dbReference>
<dbReference type="SMART" id="SM01030">
    <property type="entry name" value="BHD_1"/>
    <property type="match status" value="1"/>
</dbReference>
<name>A0A507CFY5_9FUNG</name>
<dbReference type="EMBL" id="QEAM01000060">
    <property type="protein sequence ID" value="TPX48074.1"/>
    <property type="molecule type" value="Genomic_DNA"/>
</dbReference>
<dbReference type="InterPro" id="IPR042488">
    <property type="entry name" value="Rad4_BHD3_sf"/>
</dbReference>
<dbReference type="Proteomes" id="UP000317494">
    <property type="component" value="Unassembled WGS sequence"/>
</dbReference>
<dbReference type="Pfam" id="PF10403">
    <property type="entry name" value="BHD_1"/>
    <property type="match status" value="1"/>
</dbReference>
<feature type="domain" description="Rad4 beta-hairpin" evidence="8">
    <location>
        <begin position="618"/>
        <end position="687"/>
    </location>
</feature>
<dbReference type="STRING" id="286115.A0A507CFY5"/>
<dbReference type="Gene3D" id="3.30.70.2460">
    <property type="entry name" value="Rad4, beta-hairpin domain BHD3"/>
    <property type="match status" value="1"/>
</dbReference>
<sequence length="861" mass="95635">MDEDDDQRPYAAAAPAKSRVKPVSNAPSCKDDDSDCLSGLHHHHDDHGVDDGQDGQDGHDGSSISRDSLSVDHDDAESDNESWQEVLNDPHHQLPLPTVTPFEITIPISFAQQQAIRRANQEDPKRKKIEARRRKWEAEWFKSLHAVHLLCLLGVGMERNRWCNDPELQALMVGLIPSNLASAFLADSIRLGSNKGKGKASDSSAQLLTHLRMLLPFFKSRFLPTPAVDAWDNEGAPGLQRLVYSLLEAPEMERNKRMPLSPPSICLLFVATLRGLGLRTRLIASLHPAPASIKKLPPLGKQRTDACSSNKNKAPTIIKKLKDEVTMKRKRATATSLPEEDDDPVPSPPKKTIRKSPVRTSINAGCTDKERYPSTYESSCTDDFEQNPSQAMSSTYQQPTKSSSTSSKQSKEKNDSSAVSTIADMNGNTTSTKPRQPTRQESDSLPLDFYPIQYMAEVFDPYDEDWIPLNPLTMKMNEPTEWEMLAANIKNRQAQVHYVVAFDDAIGIKDVTRRYTVRFMGTSCKLRLTESGKDYLEETLKSFARDWDHTAVVESAKMKETAIQEPMPTTLAGFNNHPLYVLEKQLKSNETIHPLDKKHIVGTFRDMPVYPRKNVYKCKSREQWKREGRAVTAGHEPLKTVKARAITITKKREIAAYKQTAPHDGTGVDVTQTPLYAEFQTAWITPPPIQDGTIPKNEFGNIEVFHPCMVPPGAALVKSPGAAKAARTLGIDFARAVTGFDFKAGRSFPRLDGIVVAAEHVDIVIAAAEECELAAHKRAVDKAAKTELAEREKRIRAEKIKERVHAEFGSGGAHASAAEYASELEKTAVPFVPSARDDEADILDRALEGLDDDEDDGGDDW</sequence>
<dbReference type="InterPro" id="IPR018328">
    <property type="entry name" value="Rad4_beta-hairpin_dom3"/>
</dbReference>
<dbReference type="AlphaFoldDB" id="A0A507CFY5"/>
<dbReference type="SUPFAM" id="SSF54001">
    <property type="entry name" value="Cysteine proteinases"/>
    <property type="match status" value="1"/>
</dbReference>
<dbReference type="GO" id="GO:0006289">
    <property type="term" value="P:nucleotide-excision repair"/>
    <property type="evidence" value="ECO:0007669"/>
    <property type="project" value="InterPro"/>
</dbReference>
<evidence type="ECO:0000256" key="4">
    <source>
        <dbReference type="ARBA" id="ARBA00023204"/>
    </source>
</evidence>
<dbReference type="GO" id="GO:0003684">
    <property type="term" value="F:damaged DNA binding"/>
    <property type="evidence" value="ECO:0007669"/>
    <property type="project" value="InterPro"/>
</dbReference>
<evidence type="ECO:0000313" key="13">
    <source>
        <dbReference type="Proteomes" id="UP000320475"/>
    </source>
</evidence>
<evidence type="ECO:0000313" key="10">
    <source>
        <dbReference type="EMBL" id="TPX38401.1"/>
    </source>
</evidence>
<evidence type="ECO:0000259" key="8">
    <source>
        <dbReference type="SMART" id="SM01031"/>
    </source>
</evidence>
<dbReference type="InterPro" id="IPR018327">
    <property type="entry name" value="BHD_2"/>
</dbReference>